<dbReference type="PANTHER" id="PTHR12013">
    <property type="entry name" value="SIGNAL RECOGNITION PARTICLE 14 KD PROTEIN"/>
    <property type="match status" value="1"/>
</dbReference>
<accession>A0A3N4I503</accession>
<dbReference type="GO" id="GO:0005786">
    <property type="term" value="C:signal recognition particle, endoplasmic reticulum targeting"/>
    <property type="evidence" value="ECO:0007669"/>
    <property type="project" value="UniProtKB-UniRule"/>
</dbReference>
<feature type="compositionally biased region" description="Basic residues" evidence="8">
    <location>
        <begin position="112"/>
        <end position="127"/>
    </location>
</feature>
<dbReference type="Pfam" id="PF02290">
    <property type="entry name" value="SRP14"/>
    <property type="match status" value="1"/>
</dbReference>
<reference evidence="9 10" key="1">
    <citation type="journal article" date="2018" name="Nat. Ecol. Evol.">
        <title>Pezizomycetes genomes reveal the molecular basis of ectomycorrhizal truffle lifestyle.</title>
        <authorList>
            <person name="Murat C."/>
            <person name="Payen T."/>
            <person name="Noel B."/>
            <person name="Kuo A."/>
            <person name="Morin E."/>
            <person name="Chen J."/>
            <person name="Kohler A."/>
            <person name="Krizsan K."/>
            <person name="Balestrini R."/>
            <person name="Da Silva C."/>
            <person name="Montanini B."/>
            <person name="Hainaut M."/>
            <person name="Levati E."/>
            <person name="Barry K.W."/>
            <person name="Belfiori B."/>
            <person name="Cichocki N."/>
            <person name="Clum A."/>
            <person name="Dockter R.B."/>
            <person name="Fauchery L."/>
            <person name="Guy J."/>
            <person name="Iotti M."/>
            <person name="Le Tacon F."/>
            <person name="Lindquist E.A."/>
            <person name="Lipzen A."/>
            <person name="Malagnac F."/>
            <person name="Mello A."/>
            <person name="Molinier V."/>
            <person name="Miyauchi S."/>
            <person name="Poulain J."/>
            <person name="Riccioni C."/>
            <person name="Rubini A."/>
            <person name="Sitrit Y."/>
            <person name="Splivallo R."/>
            <person name="Traeger S."/>
            <person name="Wang M."/>
            <person name="Zifcakova L."/>
            <person name="Wipf D."/>
            <person name="Zambonelli A."/>
            <person name="Paolocci F."/>
            <person name="Nowrousian M."/>
            <person name="Ottonello S."/>
            <person name="Baldrian P."/>
            <person name="Spatafora J.W."/>
            <person name="Henrissat B."/>
            <person name="Nagy L.G."/>
            <person name="Aury J.M."/>
            <person name="Wincker P."/>
            <person name="Grigoriev I.V."/>
            <person name="Bonfante P."/>
            <person name="Martin F.M."/>
        </authorList>
    </citation>
    <scope>NUCLEOTIDE SEQUENCE [LARGE SCALE GENOMIC DNA]</scope>
    <source>
        <strain evidence="9 10">RN42</strain>
    </source>
</reference>
<dbReference type="Proteomes" id="UP000275078">
    <property type="component" value="Unassembled WGS sequence"/>
</dbReference>
<evidence type="ECO:0000256" key="8">
    <source>
        <dbReference type="SAM" id="MobiDB-lite"/>
    </source>
</evidence>
<proteinExistence type="inferred from homology"/>
<dbReference type="GO" id="GO:0008312">
    <property type="term" value="F:7S RNA binding"/>
    <property type="evidence" value="ECO:0007669"/>
    <property type="project" value="UniProtKB-UniRule"/>
</dbReference>
<organism evidence="9 10">
    <name type="scientific">Ascobolus immersus RN42</name>
    <dbReference type="NCBI Taxonomy" id="1160509"/>
    <lineage>
        <taxon>Eukaryota</taxon>
        <taxon>Fungi</taxon>
        <taxon>Dikarya</taxon>
        <taxon>Ascomycota</taxon>
        <taxon>Pezizomycotina</taxon>
        <taxon>Pezizomycetes</taxon>
        <taxon>Pezizales</taxon>
        <taxon>Ascobolaceae</taxon>
        <taxon>Ascobolus</taxon>
    </lineage>
</organism>
<evidence type="ECO:0000256" key="1">
    <source>
        <dbReference type="ARBA" id="ARBA00004496"/>
    </source>
</evidence>
<keyword evidence="3 7" id="KW-0963">Cytoplasm</keyword>
<keyword evidence="5 7" id="KW-0733">Signal recognition particle</keyword>
<evidence type="ECO:0000313" key="10">
    <source>
        <dbReference type="Proteomes" id="UP000275078"/>
    </source>
</evidence>
<comment type="function">
    <text evidence="7">Component of the signal recognition particle (SRP) complex, a ribonucleoprotein complex that mediates the cotranslational targeting of secretory and membrane proteins to the endoplasmic reticulum (ER).</text>
</comment>
<dbReference type="OrthoDB" id="19209at2759"/>
<dbReference type="InterPro" id="IPR009018">
    <property type="entry name" value="Signal_recog_particle_SRP9/14"/>
</dbReference>
<dbReference type="EMBL" id="ML119681">
    <property type="protein sequence ID" value="RPA81172.1"/>
    <property type="molecule type" value="Genomic_DNA"/>
</dbReference>
<sequence length="138" mass="15308">MSQDRLSNDEFLTRLAQLFENTTAKHHGSVFLTQKRLTPYTGETQSPSTANLEAVLADTPAPILIRATNGANKADRAKGQKIKFSTVVDESALGEFYVRYAEVWKVGMSALKRRDKKKKNKAKKKKTTAQPEAAPVSQ</sequence>
<name>A0A3N4I503_ASCIM</name>
<keyword evidence="6 7" id="KW-0687">Ribonucleoprotein</keyword>
<comment type="similarity">
    <text evidence="2 7">Belongs to the SRP14 family.</text>
</comment>
<dbReference type="Gene3D" id="3.30.720.10">
    <property type="entry name" value="Signal recognition particle alu RNA binding heterodimer, srp9/1"/>
    <property type="match status" value="1"/>
</dbReference>
<dbReference type="InterPro" id="IPR003210">
    <property type="entry name" value="Signal_recog_particle_SRP14"/>
</dbReference>
<evidence type="ECO:0000256" key="2">
    <source>
        <dbReference type="ARBA" id="ARBA00010349"/>
    </source>
</evidence>
<evidence type="ECO:0000256" key="5">
    <source>
        <dbReference type="ARBA" id="ARBA00023135"/>
    </source>
</evidence>
<evidence type="ECO:0000256" key="7">
    <source>
        <dbReference type="RuleBase" id="RU368100"/>
    </source>
</evidence>
<keyword evidence="4 7" id="KW-0694">RNA-binding</keyword>
<feature type="region of interest" description="Disordered" evidence="8">
    <location>
        <begin position="112"/>
        <end position="138"/>
    </location>
</feature>
<dbReference type="SUPFAM" id="SSF54762">
    <property type="entry name" value="Signal recognition particle alu RNA binding heterodimer, SRP9/14"/>
    <property type="match status" value="1"/>
</dbReference>
<keyword evidence="10" id="KW-1185">Reference proteome</keyword>
<evidence type="ECO:0000256" key="6">
    <source>
        <dbReference type="ARBA" id="ARBA00023274"/>
    </source>
</evidence>
<evidence type="ECO:0000256" key="4">
    <source>
        <dbReference type="ARBA" id="ARBA00022884"/>
    </source>
</evidence>
<dbReference type="GO" id="GO:0006614">
    <property type="term" value="P:SRP-dependent cotranslational protein targeting to membrane"/>
    <property type="evidence" value="ECO:0007669"/>
    <property type="project" value="UniProtKB-UniRule"/>
</dbReference>
<dbReference type="AlphaFoldDB" id="A0A3N4I503"/>
<protein>
    <recommendedName>
        <fullName evidence="7">Signal recognition particle subunit SRP14</fullName>
    </recommendedName>
    <alternativeName>
        <fullName evidence="7">Signal recognition particle 14 kDa protein</fullName>
    </alternativeName>
</protein>
<dbReference type="GO" id="GO:0030942">
    <property type="term" value="F:endoplasmic reticulum signal peptide binding"/>
    <property type="evidence" value="ECO:0007669"/>
    <property type="project" value="UniProtKB-UniRule"/>
</dbReference>
<dbReference type="STRING" id="1160509.A0A3N4I503"/>
<gene>
    <name evidence="9" type="ORF">BJ508DRAFT_114841</name>
</gene>
<comment type="subcellular location">
    <subcellularLocation>
        <location evidence="1 7">Cytoplasm</location>
    </subcellularLocation>
</comment>
<evidence type="ECO:0000256" key="3">
    <source>
        <dbReference type="ARBA" id="ARBA00022490"/>
    </source>
</evidence>
<evidence type="ECO:0000313" key="9">
    <source>
        <dbReference type="EMBL" id="RPA81172.1"/>
    </source>
</evidence>
<comment type="subunit">
    <text evidence="7">Component of a fungal signal recognition particle (SRP) complex that consists of a 7SL RNA molecule (scR1) and at least six protein subunits: SRP72, SRP68, SRP54, SEC65, SRP21 and SRP14.</text>
</comment>